<evidence type="ECO:0000313" key="2">
    <source>
        <dbReference type="Proteomes" id="UP000032229"/>
    </source>
</evidence>
<reference evidence="1 2" key="1">
    <citation type="submission" date="2014-02" db="EMBL/GenBank/DDBJ databases">
        <authorList>
            <person name="Young C.-C."/>
            <person name="Hameed A."/>
            <person name="Huang H.-C."/>
            <person name="Shahina M."/>
        </authorList>
    </citation>
    <scope>NUCLEOTIDE SEQUENCE [LARGE SCALE GENOMIC DNA]</scope>
    <source>
        <strain evidence="1 2">CC-SAMT-1</strain>
    </source>
</reference>
<evidence type="ECO:0008006" key="3">
    <source>
        <dbReference type="Google" id="ProtNLM"/>
    </source>
</evidence>
<dbReference type="Proteomes" id="UP000032229">
    <property type="component" value="Chromosome"/>
</dbReference>
<dbReference type="OrthoDB" id="1118849at2"/>
<dbReference type="STRING" id="1454006.AW14_12455"/>
<sequence length="234" mass="27255">MNRTFLISVIIISFQIVNSQTKNFIDQPYLETSAKVDTLIKPDIIYLDILIREKDERNRISVEEMESKMIQKLKSFGINTEKQLTLSDLASNFKKYFLKQKDIMKDKAYELKVFDSQTAGKVLVGLEEIGISNVNLDRTEYSKMEELKLQLKFKAVEKAKKQADFLVRPLNQKITRAIHITDKYYETYNNFKGELQEVVVVGYSSRGKQEYEPPTIEFRPIKVESEVSIKFAID</sequence>
<accession>A0A0C5WB60</accession>
<name>A0A0C5WB60_9FLAO</name>
<dbReference type="EMBL" id="CP007202">
    <property type="protein sequence ID" value="AJR04343.1"/>
    <property type="molecule type" value="Genomic_DNA"/>
</dbReference>
<organism evidence="1 2">
    <name type="scientific">Siansivirga zeaxanthinifaciens CC-SAMT-1</name>
    <dbReference type="NCBI Taxonomy" id="1454006"/>
    <lineage>
        <taxon>Bacteria</taxon>
        <taxon>Pseudomonadati</taxon>
        <taxon>Bacteroidota</taxon>
        <taxon>Flavobacteriia</taxon>
        <taxon>Flavobacteriales</taxon>
        <taxon>Flavobacteriaceae</taxon>
        <taxon>Siansivirga</taxon>
    </lineage>
</organism>
<dbReference type="Pfam" id="PF04402">
    <property type="entry name" value="SIMPL"/>
    <property type="match status" value="1"/>
</dbReference>
<dbReference type="KEGG" id="sze:AW14_12455"/>
<dbReference type="AlphaFoldDB" id="A0A0C5WB60"/>
<dbReference type="InterPro" id="IPR007497">
    <property type="entry name" value="SIMPL/DUF541"/>
</dbReference>
<evidence type="ECO:0000313" key="1">
    <source>
        <dbReference type="EMBL" id="AJR04343.1"/>
    </source>
</evidence>
<keyword evidence="2" id="KW-1185">Reference proteome</keyword>
<dbReference type="HOGENOM" id="CLU_096029_1_0_10"/>
<protein>
    <recommendedName>
        <fullName evidence="3">SIMPL domain-containing protein</fullName>
    </recommendedName>
</protein>
<gene>
    <name evidence="1" type="ORF">AW14_12455</name>
</gene>
<dbReference type="RefSeq" id="WP_044639056.1">
    <property type="nucleotide sequence ID" value="NZ_CP007202.1"/>
</dbReference>
<dbReference type="Gene3D" id="3.30.110.170">
    <property type="entry name" value="Protein of unknown function (DUF541), domain 1"/>
    <property type="match status" value="1"/>
</dbReference>
<proteinExistence type="predicted"/>